<evidence type="ECO:0000313" key="3">
    <source>
        <dbReference type="Proteomes" id="UP000308197"/>
    </source>
</evidence>
<dbReference type="AlphaFoldDB" id="A0A5C3NKH2"/>
<dbReference type="EMBL" id="ML212921">
    <property type="protein sequence ID" value="TFK77986.1"/>
    <property type="molecule type" value="Genomic_DNA"/>
</dbReference>
<feature type="non-terminal residue" evidence="2">
    <location>
        <position position="159"/>
    </location>
</feature>
<gene>
    <name evidence="2" type="ORF">K466DRAFT_592941</name>
</gene>
<feature type="non-terminal residue" evidence="2">
    <location>
        <position position="1"/>
    </location>
</feature>
<accession>A0A5C3NKH2</accession>
<dbReference type="Proteomes" id="UP000308197">
    <property type="component" value="Unassembled WGS sequence"/>
</dbReference>
<evidence type="ECO:0000256" key="1">
    <source>
        <dbReference type="SAM" id="MobiDB-lite"/>
    </source>
</evidence>
<organism evidence="2 3">
    <name type="scientific">Polyporus arcularius HHB13444</name>
    <dbReference type="NCBI Taxonomy" id="1314778"/>
    <lineage>
        <taxon>Eukaryota</taxon>
        <taxon>Fungi</taxon>
        <taxon>Dikarya</taxon>
        <taxon>Basidiomycota</taxon>
        <taxon>Agaricomycotina</taxon>
        <taxon>Agaricomycetes</taxon>
        <taxon>Polyporales</taxon>
        <taxon>Polyporaceae</taxon>
        <taxon>Polyporus</taxon>
    </lineage>
</organism>
<feature type="region of interest" description="Disordered" evidence="1">
    <location>
        <begin position="59"/>
        <end position="79"/>
    </location>
</feature>
<sequence length="159" mass="18473">TLLSWMASSDDVVGNLSPTQRCLYLAPASRREFKREEFVELLRTIGPVVEAALCRKETTEGDLQAQTSGNTDDRPETDPCRAGLVVNDLGDRFEWEDWWWEAVAECFPRLSRWKRLYVHTTHAGIPLDQWQDHDPTPQDYADRLQAMADLAEARRRRRR</sequence>
<protein>
    <submittedName>
        <fullName evidence="2">Uncharacterized protein</fullName>
    </submittedName>
</protein>
<dbReference type="InParanoid" id="A0A5C3NKH2"/>
<keyword evidence="3" id="KW-1185">Reference proteome</keyword>
<proteinExistence type="predicted"/>
<reference evidence="2 3" key="1">
    <citation type="journal article" date="2019" name="Nat. Ecol. Evol.">
        <title>Megaphylogeny resolves global patterns of mushroom evolution.</title>
        <authorList>
            <person name="Varga T."/>
            <person name="Krizsan K."/>
            <person name="Foldi C."/>
            <person name="Dima B."/>
            <person name="Sanchez-Garcia M."/>
            <person name="Sanchez-Ramirez S."/>
            <person name="Szollosi G.J."/>
            <person name="Szarkandi J.G."/>
            <person name="Papp V."/>
            <person name="Albert L."/>
            <person name="Andreopoulos W."/>
            <person name="Angelini C."/>
            <person name="Antonin V."/>
            <person name="Barry K.W."/>
            <person name="Bougher N.L."/>
            <person name="Buchanan P."/>
            <person name="Buyck B."/>
            <person name="Bense V."/>
            <person name="Catcheside P."/>
            <person name="Chovatia M."/>
            <person name="Cooper J."/>
            <person name="Damon W."/>
            <person name="Desjardin D."/>
            <person name="Finy P."/>
            <person name="Geml J."/>
            <person name="Haridas S."/>
            <person name="Hughes K."/>
            <person name="Justo A."/>
            <person name="Karasinski D."/>
            <person name="Kautmanova I."/>
            <person name="Kiss B."/>
            <person name="Kocsube S."/>
            <person name="Kotiranta H."/>
            <person name="LaButti K.M."/>
            <person name="Lechner B.E."/>
            <person name="Liimatainen K."/>
            <person name="Lipzen A."/>
            <person name="Lukacs Z."/>
            <person name="Mihaltcheva S."/>
            <person name="Morgado L.N."/>
            <person name="Niskanen T."/>
            <person name="Noordeloos M.E."/>
            <person name="Ohm R.A."/>
            <person name="Ortiz-Santana B."/>
            <person name="Ovrebo C."/>
            <person name="Racz N."/>
            <person name="Riley R."/>
            <person name="Savchenko A."/>
            <person name="Shiryaev A."/>
            <person name="Soop K."/>
            <person name="Spirin V."/>
            <person name="Szebenyi C."/>
            <person name="Tomsovsky M."/>
            <person name="Tulloss R.E."/>
            <person name="Uehling J."/>
            <person name="Grigoriev I.V."/>
            <person name="Vagvolgyi C."/>
            <person name="Papp T."/>
            <person name="Martin F.M."/>
            <person name="Miettinen O."/>
            <person name="Hibbett D.S."/>
            <person name="Nagy L.G."/>
        </authorList>
    </citation>
    <scope>NUCLEOTIDE SEQUENCE [LARGE SCALE GENOMIC DNA]</scope>
    <source>
        <strain evidence="2 3">HHB13444</strain>
    </source>
</reference>
<evidence type="ECO:0000313" key="2">
    <source>
        <dbReference type="EMBL" id="TFK77986.1"/>
    </source>
</evidence>
<name>A0A5C3NKH2_9APHY</name>